<dbReference type="Proteomes" id="UP000265520">
    <property type="component" value="Unassembled WGS sequence"/>
</dbReference>
<sequence length="137" mass="14839">SNVEASDKSAKTLDPENPKSIENLGQSTLNFIDDVNVVVAHVNVVGSDDVPSPTKNIVDNVLSSLKETNPERDVVPNVDTSLAQSGQNAEIVLCTTDEEFEYELASEQEKSQDKVVNEEEEGKSDDTDVNSQADESD</sequence>
<feature type="region of interest" description="Disordered" evidence="1">
    <location>
        <begin position="104"/>
        <end position="137"/>
    </location>
</feature>
<evidence type="ECO:0000313" key="2">
    <source>
        <dbReference type="EMBL" id="MCI34916.1"/>
    </source>
</evidence>
<keyword evidence="3" id="KW-1185">Reference proteome</keyword>
<evidence type="ECO:0000313" key="3">
    <source>
        <dbReference type="Proteomes" id="UP000265520"/>
    </source>
</evidence>
<evidence type="ECO:0000256" key="1">
    <source>
        <dbReference type="SAM" id="MobiDB-lite"/>
    </source>
</evidence>
<protein>
    <submittedName>
        <fullName evidence="2">Uncharacterized protein</fullName>
    </submittedName>
</protein>
<proteinExistence type="predicted"/>
<feature type="compositionally biased region" description="Basic and acidic residues" evidence="1">
    <location>
        <begin position="1"/>
        <end position="19"/>
    </location>
</feature>
<feature type="region of interest" description="Disordered" evidence="1">
    <location>
        <begin position="1"/>
        <end position="21"/>
    </location>
</feature>
<organism evidence="2 3">
    <name type="scientific">Trifolium medium</name>
    <dbReference type="NCBI Taxonomy" id="97028"/>
    <lineage>
        <taxon>Eukaryota</taxon>
        <taxon>Viridiplantae</taxon>
        <taxon>Streptophyta</taxon>
        <taxon>Embryophyta</taxon>
        <taxon>Tracheophyta</taxon>
        <taxon>Spermatophyta</taxon>
        <taxon>Magnoliopsida</taxon>
        <taxon>eudicotyledons</taxon>
        <taxon>Gunneridae</taxon>
        <taxon>Pentapetalae</taxon>
        <taxon>rosids</taxon>
        <taxon>fabids</taxon>
        <taxon>Fabales</taxon>
        <taxon>Fabaceae</taxon>
        <taxon>Papilionoideae</taxon>
        <taxon>50 kb inversion clade</taxon>
        <taxon>NPAAA clade</taxon>
        <taxon>Hologalegina</taxon>
        <taxon>IRL clade</taxon>
        <taxon>Trifolieae</taxon>
        <taxon>Trifolium</taxon>
    </lineage>
</organism>
<reference evidence="2 3" key="1">
    <citation type="journal article" date="2018" name="Front. Plant Sci.">
        <title>Red Clover (Trifolium pratense) and Zigzag Clover (T. medium) - A Picture of Genomic Similarities and Differences.</title>
        <authorList>
            <person name="Dluhosova J."/>
            <person name="Istvanek J."/>
            <person name="Nedelnik J."/>
            <person name="Repkova J."/>
        </authorList>
    </citation>
    <scope>NUCLEOTIDE SEQUENCE [LARGE SCALE GENOMIC DNA]</scope>
    <source>
        <strain evidence="3">cv. 10/8</strain>
        <tissue evidence="2">Leaf</tissue>
    </source>
</reference>
<dbReference type="AlphaFoldDB" id="A0A392RGG0"/>
<accession>A0A392RGG0</accession>
<feature type="non-terminal residue" evidence="2">
    <location>
        <position position="1"/>
    </location>
</feature>
<feature type="non-terminal residue" evidence="2">
    <location>
        <position position="137"/>
    </location>
</feature>
<name>A0A392RGG0_9FABA</name>
<comment type="caution">
    <text evidence="2">The sequence shown here is derived from an EMBL/GenBank/DDBJ whole genome shotgun (WGS) entry which is preliminary data.</text>
</comment>
<feature type="compositionally biased region" description="Basic and acidic residues" evidence="1">
    <location>
        <begin position="107"/>
        <end position="117"/>
    </location>
</feature>
<dbReference type="EMBL" id="LXQA010218264">
    <property type="protein sequence ID" value="MCI34916.1"/>
    <property type="molecule type" value="Genomic_DNA"/>
</dbReference>